<dbReference type="Gene3D" id="1.10.10.10">
    <property type="entry name" value="Winged helix-like DNA-binding domain superfamily/Winged helix DNA-binding domain"/>
    <property type="match status" value="2"/>
</dbReference>
<dbReference type="SMART" id="SM00421">
    <property type="entry name" value="HTH_LUXR"/>
    <property type="match status" value="1"/>
</dbReference>
<dbReference type="InterPro" id="IPR051797">
    <property type="entry name" value="TrmB-like"/>
</dbReference>
<evidence type="ECO:0000259" key="1">
    <source>
        <dbReference type="PROSITE" id="PS50043"/>
    </source>
</evidence>
<proteinExistence type="predicted"/>
<accession>A0ABP6SJL9</accession>
<dbReference type="Proteomes" id="UP001499990">
    <property type="component" value="Unassembled WGS sequence"/>
</dbReference>
<dbReference type="EMBL" id="BAAAYL010000001">
    <property type="protein sequence ID" value="GAA3378595.1"/>
    <property type="molecule type" value="Genomic_DNA"/>
</dbReference>
<keyword evidence="3" id="KW-1185">Reference proteome</keyword>
<dbReference type="SUPFAM" id="SSF46894">
    <property type="entry name" value="C-terminal effector domain of the bipartite response regulators"/>
    <property type="match status" value="1"/>
</dbReference>
<dbReference type="InterPro" id="IPR000792">
    <property type="entry name" value="Tscrpt_reg_LuxR_C"/>
</dbReference>
<organism evidence="2 3">
    <name type="scientific">Streptomyces sannanensis</name>
    <dbReference type="NCBI Taxonomy" id="285536"/>
    <lineage>
        <taxon>Bacteria</taxon>
        <taxon>Bacillati</taxon>
        <taxon>Actinomycetota</taxon>
        <taxon>Actinomycetes</taxon>
        <taxon>Kitasatosporales</taxon>
        <taxon>Streptomycetaceae</taxon>
        <taxon>Streptomyces</taxon>
    </lineage>
</organism>
<evidence type="ECO:0000313" key="3">
    <source>
        <dbReference type="Proteomes" id="UP001499990"/>
    </source>
</evidence>
<reference evidence="3" key="1">
    <citation type="journal article" date="2019" name="Int. J. Syst. Evol. Microbiol.">
        <title>The Global Catalogue of Microorganisms (GCM) 10K type strain sequencing project: providing services to taxonomists for standard genome sequencing and annotation.</title>
        <authorList>
            <consortium name="The Broad Institute Genomics Platform"/>
            <consortium name="The Broad Institute Genome Sequencing Center for Infectious Disease"/>
            <person name="Wu L."/>
            <person name="Ma J."/>
        </authorList>
    </citation>
    <scope>NUCLEOTIDE SEQUENCE [LARGE SCALE GENOMIC DNA]</scope>
    <source>
        <strain evidence="3">JCM 9651</strain>
    </source>
</reference>
<evidence type="ECO:0000313" key="2">
    <source>
        <dbReference type="EMBL" id="GAA3378595.1"/>
    </source>
</evidence>
<dbReference type="CDD" id="cd06170">
    <property type="entry name" value="LuxR_C_like"/>
    <property type="match status" value="1"/>
</dbReference>
<dbReference type="RefSeq" id="WP_345043203.1">
    <property type="nucleotide sequence ID" value="NZ_BAAAYL010000001.1"/>
</dbReference>
<feature type="domain" description="HTH luxR-type" evidence="1">
    <location>
        <begin position="263"/>
        <end position="328"/>
    </location>
</feature>
<dbReference type="InterPro" id="IPR016032">
    <property type="entry name" value="Sig_transdc_resp-reg_C-effctor"/>
</dbReference>
<dbReference type="PANTHER" id="PTHR34293">
    <property type="entry name" value="HTH-TYPE TRANSCRIPTIONAL REGULATOR TRMBL2"/>
    <property type="match status" value="1"/>
</dbReference>
<sequence length="331" mass="35121">MLSGLGLDETCGAVYQAVLFSPGGATPDGIAADLRVPVAEVRDGLARLRELGLVRPIFEAAGAFRAVSPAVGFAPLIARAEAEASARSRAVAAARAHVEEMASRFGTAPHDRGGDSAVLLGEAEAWEAVQQVAEDVKTCVRVFAAAGPAPGLSAENYDPAHRLAVRAVERGAEVRLIVLDSVRSAPDVLEGVRWMSSKGVTVRSVPALPAWMFLVDDSYTLMALDPAGYRAGVIAFRAPGPMAAARDLFDRRWAAGCCLGEDPEPAEERPTAQQNEVLRLLAEGAKDEAVARCMGVSTRTVRRLIADIGERLGAESRFQIAVRATERGWLR</sequence>
<gene>
    <name evidence="2" type="ORF">GCM10020367_58740</name>
</gene>
<comment type="caution">
    <text evidence="2">The sequence shown here is derived from an EMBL/GenBank/DDBJ whole genome shotgun (WGS) entry which is preliminary data.</text>
</comment>
<dbReference type="Pfam" id="PF00196">
    <property type="entry name" value="GerE"/>
    <property type="match status" value="1"/>
</dbReference>
<protein>
    <submittedName>
        <fullName evidence="2">Helix-turn-helix domain-containing protein</fullName>
    </submittedName>
</protein>
<name>A0ABP6SJL9_9ACTN</name>
<dbReference type="PROSITE" id="PS50043">
    <property type="entry name" value="HTH_LUXR_2"/>
    <property type="match status" value="1"/>
</dbReference>
<dbReference type="PANTHER" id="PTHR34293:SF1">
    <property type="entry name" value="HTH-TYPE TRANSCRIPTIONAL REGULATOR TRMBL2"/>
    <property type="match status" value="1"/>
</dbReference>
<dbReference type="InterPro" id="IPR036388">
    <property type="entry name" value="WH-like_DNA-bd_sf"/>
</dbReference>